<dbReference type="EC" id="5.2.1.8" evidence="3"/>
<sequence precursor="true">MKHNVLWLMAFFSTCCFLQSCVAEESSPPSKFEVTNPQSQSDQSSENDSAPAESKDENVYKVKFETSKGDFVVEVHPDWAPKGAERFRELVEAKFYDDVRFFRVIDGFMAQFGISGDPEVMAKWRDSPIPDDPNKQSNTRGRITYAMAGPNTRTSQLFINFGDNSFLDNQGFSPFGEVVEGMEVVDSLYAEYGEGAPSGRGPNQGRIQQEGNAYLNEKFPKLDYIKSATIVE</sequence>
<evidence type="ECO:0000313" key="7">
    <source>
        <dbReference type="Proteomes" id="UP000317243"/>
    </source>
</evidence>
<keyword evidence="1 3" id="KW-0697">Rotamase</keyword>
<dbReference type="InterPro" id="IPR029000">
    <property type="entry name" value="Cyclophilin-like_dom_sf"/>
</dbReference>
<comment type="similarity">
    <text evidence="3">Belongs to the cyclophilin-type PPIase family.</text>
</comment>
<proteinExistence type="inferred from homology"/>
<accession>A0A5C5X4P5</accession>
<gene>
    <name evidence="6" type="primary">ppiB_1</name>
    <name evidence="6" type="ORF">KOR42_13220</name>
</gene>
<dbReference type="GO" id="GO:0003755">
    <property type="term" value="F:peptidyl-prolyl cis-trans isomerase activity"/>
    <property type="evidence" value="ECO:0007669"/>
    <property type="project" value="UniProtKB-UniRule"/>
</dbReference>
<evidence type="ECO:0000256" key="2">
    <source>
        <dbReference type="ARBA" id="ARBA00023235"/>
    </source>
</evidence>
<comment type="catalytic activity">
    <reaction evidence="3">
        <text>[protein]-peptidylproline (omega=180) = [protein]-peptidylproline (omega=0)</text>
        <dbReference type="Rhea" id="RHEA:16237"/>
        <dbReference type="Rhea" id="RHEA-COMP:10747"/>
        <dbReference type="Rhea" id="RHEA-COMP:10748"/>
        <dbReference type="ChEBI" id="CHEBI:83833"/>
        <dbReference type="ChEBI" id="CHEBI:83834"/>
        <dbReference type="EC" id="5.2.1.8"/>
    </reaction>
</comment>
<name>A0A5C5X4P5_9PLAN</name>
<feature type="signal peptide" evidence="3">
    <location>
        <begin position="1"/>
        <end position="23"/>
    </location>
</feature>
<evidence type="ECO:0000256" key="3">
    <source>
        <dbReference type="RuleBase" id="RU363019"/>
    </source>
</evidence>
<evidence type="ECO:0000256" key="1">
    <source>
        <dbReference type="ARBA" id="ARBA00023110"/>
    </source>
</evidence>
<feature type="domain" description="PPIase cyclophilin-type" evidence="5">
    <location>
        <begin position="69"/>
        <end position="188"/>
    </location>
</feature>
<feature type="region of interest" description="Disordered" evidence="4">
    <location>
        <begin position="27"/>
        <end position="58"/>
    </location>
</feature>
<dbReference type="Proteomes" id="UP000317243">
    <property type="component" value="Unassembled WGS sequence"/>
</dbReference>
<comment type="function">
    <text evidence="3">PPIases accelerate the folding of proteins. It catalyzes the cis-trans isomerization of proline imidic peptide bonds in oligopeptides.</text>
</comment>
<keyword evidence="7" id="KW-1185">Reference proteome</keyword>
<dbReference type="PROSITE" id="PS50072">
    <property type="entry name" value="CSA_PPIASE_2"/>
    <property type="match status" value="1"/>
</dbReference>
<keyword evidence="2 3" id="KW-0413">Isomerase</keyword>
<evidence type="ECO:0000256" key="4">
    <source>
        <dbReference type="SAM" id="MobiDB-lite"/>
    </source>
</evidence>
<comment type="caution">
    <text evidence="6">The sequence shown here is derived from an EMBL/GenBank/DDBJ whole genome shotgun (WGS) entry which is preliminary data.</text>
</comment>
<organism evidence="6 7">
    <name type="scientific">Thalassoglobus neptunius</name>
    <dbReference type="NCBI Taxonomy" id="1938619"/>
    <lineage>
        <taxon>Bacteria</taxon>
        <taxon>Pseudomonadati</taxon>
        <taxon>Planctomycetota</taxon>
        <taxon>Planctomycetia</taxon>
        <taxon>Planctomycetales</taxon>
        <taxon>Planctomycetaceae</taxon>
        <taxon>Thalassoglobus</taxon>
    </lineage>
</organism>
<dbReference type="PRINTS" id="PR00153">
    <property type="entry name" value="CSAPPISMRASE"/>
</dbReference>
<dbReference type="SUPFAM" id="SSF50891">
    <property type="entry name" value="Cyclophilin-like"/>
    <property type="match status" value="1"/>
</dbReference>
<dbReference type="Pfam" id="PF00160">
    <property type="entry name" value="Pro_isomerase"/>
    <property type="match status" value="1"/>
</dbReference>
<feature type="compositionally biased region" description="Polar residues" evidence="4">
    <location>
        <begin position="27"/>
        <end position="37"/>
    </location>
</feature>
<evidence type="ECO:0000259" key="5">
    <source>
        <dbReference type="PROSITE" id="PS50072"/>
    </source>
</evidence>
<dbReference type="EMBL" id="SIHI01000001">
    <property type="protein sequence ID" value="TWT57954.1"/>
    <property type="molecule type" value="Genomic_DNA"/>
</dbReference>
<feature type="chain" id="PRO_5023156535" description="Peptidyl-prolyl cis-trans isomerase" evidence="3">
    <location>
        <begin position="24"/>
        <end position="232"/>
    </location>
</feature>
<evidence type="ECO:0000313" key="6">
    <source>
        <dbReference type="EMBL" id="TWT57954.1"/>
    </source>
</evidence>
<dbReference type="RefSeq" id="WP_231740706.1">
    <property type="nucleotide sequence ID" value="NZ_SIHI01000001.1"/>
</dbReference>
<keyword evidence="3" id="KW-0732">Signal</keyword>
<dbReference type="Gene3D" id="2.40.100.10">
    <property type="entry name" value="Cyclophilin-like"/>
    <property type="match status" value="1"/>
</dbReference>
<dbReference type="PROSITE" id="PS51257">
    <property type="entry name" value="PROKAR_LIPOPROTEIN"/>
    <property type="match status" value="1"/>
</dbReference>
<dbReference type="InterPro" id="IPR044665">
    <property type="entry name" value="E_coli_cyclophilin_A-like"/>
</dbReference>
<protein>
    <recommendedName>
        <fullName evidence="3">Peptidyl-prolyl cis-trans isomerase</fullName>
        <shortName evidence="3">PPIase</shortName>
        <ecNumber evidence="3">5.2.1.8</ecNumber>
    </recommendedName>
</protein>
<dbReference type="AlphaFoldDB" id="A0A5C5X4P5"/>
<dbReference type="CDD" id="cd00317">
    <property type="entry name" value="cyclophilin"/>
    <property type="match status" value="1"/>
</dbReference>
<dbReference type="InterPro" id="IPR002130">
    <property type="entry name" value="Cyclophilin-type_PPIase_dom"/>
</dbReference>
<reference evidence="6 7" key="1">
    <citation type="submission" date="2019-02" db="EMBL/GenBank/DDBJ databases">
        <title>Deep-cultivation of Planctomycetes and their phenomic and genomic characterization uncovers novel biology.</title>
        <authorList>
            <person name="Wiegand S."/>
            <person name="Jogler M."/>
            <person name="Boedeker C."/>
            <person name="Pinto D."/>
            <person name="Vollmers J."/>
            <person name="Rivas-Marin E."/>
            <person name="Kohn T."/>
            <person name="Peeters S.H."/>
            <person name="Heuer A."/>
            <person name="Rast P."/>
            <person name="Oberbeckmann S."/>
            <person name="Bunk B."/>
            <person name="Jeske O."/>
            <person name="Meyerdierks A."/>
            <person name="Storesund J.E."/>
            <person name="Kallscheuer N."/>
            <person name="Luecker S."/>
            <person name="Lage O.M."/>
            <person name="Pohl T."/>
            <person name="Merkel B.J."/>
            <person name="Hornburger P."/>
            <person name="Mueller R.-W."/>
            <person name="Bruemmer F."/>
            <person name="Labrenz M."/>
            <person name="Spormann A.M."/>
            <person name="Op Den Camp H."/>
            <person name="Overmann J."/>
            <person name="Amann R."/>
            <person name="Jetten M.S.M."/>
            <person name="Mascher T."/>
            <person name="Medema M.H."/>
            <person name="Devos D.P."/>
            <person name="Kaster A.-K."/>
            <person name="Ovreas L."/>
            <person name="Rohde M."/>
            <person name="Galperin M.Y."/>
            <person name="Jogler C."/>
        </authorList>
    </citation>
    <scope>NUCLEOTIDE SEQUENCE [LARGE SCALE GENOMIC DNA]</scope>
    <source>
        <strain evidence="6 7">KOR42</strain>
    </source>
</reference>
<dbReference type="PANTHER" id="PTHR43246">
    <property type="entry name" value="PEPTIDYL-PROLYL CIS-TRANS ISOMERASE CYP38, CHLOROPLASTIC"/>
    <property type="match status" value="1"/>
</dbReference>